<dbReference type="GeneID" id="69590838"/>
<evidence type="ECO:0000313" key="4">
    <source>
        <dbReference type="Proteomes" id="UP000095606"/>
    </source>
</evidence>
<dbReference type="PANTHER" id="PTHR23416">
    <property type="entry name" value="SIALIC ACID SYNTHASE-RELATED"/>
    <property type="match status" value="1"/>
</dbReference>
<dbReference type="Gene3D" id="2.160.10.10">
    <property type="entry name" value="Hexapeptide repeat proteins"/>
    <property type="match status" value="1"/>
</dbReference>
<keyword evidence="2 3" id="KW-0808">Transferase</keyword>
<protein>
    <submittedName>
        <fullName evidence="3">Acyltransferase in colanic acid biosynthesis</fullName>
        <ecNumber evidence="3">2.3.1.-</ecNumber>
    </submittedName>
</protein>
<evidence type="ECO:0000313" key="3">
    <source>
        <dbReference type="EMBL" id="CUQ11337.1"/>
    </source>
</evidence>
<dbReference type="Proteomes" id="UP000095606">
    <property type="component" value="Unassembled WGS sequence"/>
</dbReference>
<dbReference type="Pfam" id="PF14602">
    <property type="entry name" value="Hexapep_2"/>
    <property type="match status" value="1"/>
</dbReference>
<dbReference type="SUPFAM" id="SSF51161">
    <property type="entry name" value="Trimeric LpxA-like enzymes"/>
    <property type="match status" value="1"/>
</dbReference>
<dbReference type="PANTHER" id="PTHR23416:SF23">
    <property type="entry name" value="ACETYLTRANSFERASE C18B11.09C-RELATED"/>
    <property type="match status" value="1"/>
</dbReference>
<sequence length="191" mass="21266">MKQLARNIYNNIRGGINGLKSTLIERFIPSLPSKTLRNLFIRWSGVKASKNVHFYFGFTVRNPKGLIIEDGVNIGPKCLLDARKGLIIRKNAVIAYEAVIWSLNHDYNDKYFCGKGALTEIGEYAWICSRSIILPGVKVGEGAVVASGAVVTKDVLPYTIVAGVPAKVIGKRERKGYQYGYHFKDDTSHLY</sequence>
<dbReference type="RefSeq" id="WP_081030932.1">
    <property type="nucleotide sequence ID" value="NZ_CABMFH010000051.1"/>
</dbReference>
<dbReference type="AlphaFoldDB" id="A0A174TTJ8"/>
<organism evidence="3 4">
    <name type="scientific">Bacteroides faecis</name>
    <dbReference type="NCBI Taxonomy" id="674529"/>
    <lineage>
        <taxon>Bacteria</taxon>
        <taxon>Pseudomonadati</taxon>
        <taxon>Bacteroidota</taxon>
        <taxon>Bacteroidia</taxon>
        <taxon>Bacteroidales</taxon>
        <taxon>Bacteroidaceae</taxon>
        <taxon>Bacteroides</taxon>
    </lineage>
</organism>
<name>A0A174TTJ8_9BACE</name>
<gene>
    <name evidence="3" type="ORF">ERS852461_04250</name>
</gene>
<accession>A0A3E5G074</accession>
<keyword evidence="3" id="KW-0012">Acyltransferase</keyword>
<dbReference type="CDD" id="cd04647">
    <property type="entry name" value="LbH_MAT_like"/>
    <property type="match status" value="1"/>
</dbReference>
<evidence type="ECO:0000256" key="1">
    <source>
        <dbReference type="ARBA" id="ARBA00007274"/>
    </source>
</evidence>
<comment type="similarity">
    <text evidence="1">Belongs to the transferase hexapeptide repeat family.</text>
</comment>
<accession>A0A174TTJ8</accession>
<dbReference type="Pfam" id="PF00132">
    <property type="entry name" value="Hexapep"/>
    <property type="match status" value="1"/>
</dbReference>
<proteinExistence type="inferred from homology"/>
<dbReference type="EC" id="2.3.1.-" evidence="3"/>
<dbReference type="InterPro" id="IPR011004">
    <property type="entry name" value="Trimer_LpxA-like_sf"/>
</dbReference>
<dbReference type="InterPro" id="IPR051159">
    <property type="entry name" value="Hexapeptide_acetyltransf"/>
</dbReference>
<dbReference type="InterPro" id="IPR001451">
    <property type="entry name" value="Hexapep"/>
</dbReference>
<dbReference type="GO" id="GO:0008374">
    <property type="term" value="F:O-acyltransferase activity"/>
    <property type="evidence" value="ECO:0007669"/>
    <property type="project" value="TreeGrafter"/>
</dbReference>
<reference evidence="3 4" key="1">
    <citation type="submission" date="2015-09" db="EMBL/GenBank/DDBJ databases">
        <authorList>
            <consortium name="Pathogen Informatics"/>
        </authorList>
    </citation>
    <scope>NUCLEOTIDE SEQUENCE [LARGE SCALE GENOMIC DNA]</scope>
    <source>
        <strain evidence="3 4">2789STDY5834846</strain>
    </source>
</reference>
<evidence type="ECO:0000256" key="2">
    <source>
        <dbReference type="ARBA" id="ARBA00022679"/>
    </source>
</evidence>
<dbReference type="GO" id="GO:0005829">
    <property type="term" value="C:cytosol"/>
    <property type="evidence" value="ECO:0007669"/>
    <property type="project" value="TreeGrafter"/>
</dbReference>
<dbReference type="EMBL" id="CZAE01000026">
    <property type="protein sequence ID" value="CUQ11337.1"/>
    <property type="molecule type" value="Genomic_DNA"/>
</dbReference>